<organism evidence="1 2">
    <name type="scientific">Pasteurella testudinis DSM 23072</name>
    <dbReference type="NCBI Taxonomy" id="1122938"/>
    <lineage>
        <taxon>Bacteria</taxon>
        <taxon>Pseudomonadati</taxon>
        <taxon>Pseudomonadota</taxon>
        <taxon>Gammaproteobacteria</taxon>
        <taxon>Pasteurellales</taxon>
        <taxon>Pasteurellaceae</taxon>
        <taxon>Pasteurella</taxon>
    </lineage>
</organism>
<name>A0A1W1UMW9_9PAST</name>
<dbReference type="Pfam" id="PF16080">
    <property type="entry name" value="Phage_holin_2_3"/>
    <property type="match status" value="1"/>
</dbReference>
<evidence type="ECO:0000313" key="1">
    <source>
        <dbReference type="EMBL" id="SMB82442.1"/>
    </source>
</evidence>
<dbReference type="AlphaFoldDB" id="A0A1W1UMW9"/>
<sequence length="73" mass="8399">MIKDYSGATSYIGSIVAVLSGLSISDWAAIFGILFGFATLLTNMYYKRKEHQIKLKELELKIEKERGYQRETY</sequence>
<dbReference type="EMBL" id="FWWV01000009">
    <property type="protein sequence ID" value="SMB82442.1"/>
    <property type="molecule type" value="Genomic_DNA"/>
</dbReference>
<accession>A0A1W1UMW9</accession>
<dbReference type="STRING" id="1122938.SAMN05660772_02108"/>
<keyword evidence="2" id="KW-1185">Reference proteome</keyword>
<proteinExistence type="predicted"/>
<protein>
    <submittedName>
        <fullName evidence="1">Holin, HP1 family</fullName>
    </submittedName>
</protein>
<dbReference type="InterPro" id="IPR032118">
    <property type="entry name" value="Phage_holin_HP1"/>
</dbReference>
<reference evidence="2" key="1">
    <citation type="submission" date="2017-04" db="EMBL/GenBank/DDBJ databases">
        <authorList>
            <person name="Varghese N."/>
            <person name="Submissions S."/>
        </authorList>
    </citation>
    <scope>NUCLEOTIDE SEQUENCE [LARGE SCALE GENOMIC DNA]</scope>
    <source>
        <strain evidence="2">DSM 23072</strain>
    </source>
</reference>
<dbReference type="Proteomes" id="UP000192408">
    <property type="component" value="Unassembled WGS sequence"/>
</dbReference>
<gene>
    <name evidence="1" type="ORF">SAMN05660772_02108</name>
</gene>
<evidence type="ECO:0000313" key="2">
    <source>
        <dbReference type="Proteomes" id="UP000192408"/>
    </source>
</evidence>
<dbReference type="RefSeq" id="WP_084256583.1">
    <property type="nucleotide sequence ID" value="NZ_FWWV01000009.1"/>
</dbReference>